<accession>A0A556RV92</accession>
<comment type="caution">
    <text evidence="2">The sequence shown here is derived from an EMBL/GenBank/DDBJ whole genome shotgun (WGS) entry which is preliminary data.</text>
</comment>
<dbReference type="AlphaFoldDB" id="A0A556RV92"/>
<dbReference type="RefSeq" id="WP_144093315.1">
    <property type="nucleotide sequence ID" value="NZ_VMHM01000021.1"/>
</dbReference>
<evidence type="ECO:0000256" key="1">
    <source>
        <dbReference type="SAM" id="Phobius"/>
    </source>
</evidence>
<evidence type="ECO:0000313" key="3">
    <source>
        <dbReference type="Proteomes" id="UP000319483"/>
    </source>
</evidence>
<dbReference type="GO" id="GO:0004713">
    <property type="term" value="F:protein tyrosine kinase activity"/>
    <property type="evidence" value="ECO:0007669"/>
    <property type="project" value="TreeGrafter"/>
</dbReference>
<keyword evidence="1" id="KW-0812">Transmembrane</keyword>
<dbReference type="EMBL" id="VMHM01000021">
    <property type="protein sequence ID" value="TSJ92818.1"/>
    <property type="molecule type" value="Genomic_DNA"/>
</dbReference>
<dbReference type="PANTHER" id="PTHR32309">
    <property type="entry name" value="TYROSINE-PROTEIN KINASE"/>
    <property type="match status" value="1"/>
</dbReference>
<dbReference type="Proteomes" id="UP000319483">
    <property type="component" value="Unassembled WGS sequence"/>
</dbReference>
<reference evidence="2 3" key="1">
    <citation type="submission" date="2019-07" db="EMBL/GenBank/DDBJ databases">
        <title>Gilliamella genomes.</title>
        <authorList>
            <person name="Zheng H."/>
        </authorList>
    </citation>
    <scope>NUCLEOTIDE SEQUENCE [LARGE SCALE GENOMIC DNA]</scope>
    <source>
        <strain evidence="2 3">W8127</strain>
    </source>
</reference>
<feature type="transmembrane region" description="Helical" evidence="1">
    <location>
        <begin position="270"/>
        <end position="294"/>
    </location>
</feature>
<dbReference type="PANTHER" id="PTHR32309:SF13">
    <property type="entry name" value="FERRIC ENTEROBACTIN TRANSPORT PROTEIN FEPE"/>
    <property type="match status" value="1"/>
</dbReference>
<proteinExistence type="predicted"/>
<organism evidence="2 3">
    <name type="scientific">Gilliamella apicola</name>
    <dbReference type="NCBI Taxonomy" id="1196095"/>
    <lineage>
        <taxon>Bacteria</taxon>
        <taxon>Pseudomonadati</taxon>
        <taxon>Pseudomonadota</taxon>
        <taxon>Gammaproteobacteria</taxon>
        <taxon>Orbales</taxon>
        <taxon>Orbaceae</taxon>
        <taxon>Gilliamella</taxon>
    </lineage>
</organism>
<name>A0A556RV92_9GAMM</name>
<protein>
    <recommendedName>
        <fullName evidence="4">Capsule biosynthesis protein</fullName>
    </recommendedName>
</protein>
<evidence type="ECO:0008006" key="4">
    <source>
        <dbReference type="Google" id="ProtNLM"/>
    </source>
</evidence>
<dbReference type="InterPro" id="IPR050445">
    <property type="entry name" value="Bact_polysacc_biosynth/exp"/>
</dbReference>
<feature type="transmembrane region" description="Helical" evidence="1">
    <location>
        <begin position="12"/>
        <end position="32"/>
    </location>
</feature>
<evidence type="ECO:0000313" key="2">
    <source>
        <dbReference type="EMBL" id="TSJ92818.1"/>
    </source>
</evidence>
<keyword evidence="1" id="KW-1133">Transmembrane helix</keyword>
<sequence>MFLFINLKKRWLLHLLVTLPTLLSIIYFGLIAENIYTSEATYIIRSSDTQSSLGGLGSFFSKVGISRSNDDSYVVLSYIKSRDALSSIEQLLPVKQWYTQKGDIIARFNGFNFKYMDKKEYFYRYMSDMITVNFDSSSGIATIKVNAFDMQDAFNINENLLKQAEGFVNQINLRAKQDLITASLAEIKNAELQMKKEANALSEFQKNKNKDANLAEYQQILINNTVAKQQFEAATLSLRNAQVEITKKQLYLERIEQPSISDVSFKPARAYNMISTFIISLIIYGIFNLMIAGIREHKD</sequence>
<dbReference type="GO" id="GO:0005886">
    <property type="term" value="C:plasma membrane"/>
    <property type="evidence" value="ECO:0007669"/>
    <property type="project" value="TreeGrafter"/>
</dbReference>
<keyword evidence="1" id="KW-0472">Membrane</keyword>
<gene>
    <name evidence="2" type="ORF">FPQ15_13380</name>
</gene>